<feature type="signal peptide" evidence="6">
    <location>
        <begin position="1"/>
        <end position="23"/>
    </location>
</feature>
<reference evidence="8 9" key="1">
    <citation type="submission" date="2017-08" db="EMBL/GenBank/DDBJ databases">
        <title>The whole genome shortgun sequences of strain Leeuwenhoekiella nanhaiensis G18 from the South China Sea.</title>
        <authorList>
            <person name="Liu Q."/>
        </authorList>
    </citation>
    <scope>NUCLEOTIDE SEQUENCE [LARGE SCALE GENOMIC DNA]</scope>
    <source>
        <strain evidence="8 9">G18</strain>
    </source>
</reference>
<dbReference type="Gene3D" id="3.20.20.80">
    <property type="entry name" value="Glycosidases"/>
    <property type="match status" value="1"/>
</dbReference>
<keyword evidence="3 5" id="KW-0378">Hydrolase</keyword>
<evidence type="ECO:0000256" key="3">
    <source>
        <dbReference type="ARBA" id="ARBA00022801"/>
    </source>
</evidence>
<name>A0A2G1VUG2_9FLAO</name>
<evidence type="ECO:0000313" key="9">
    <source>
        <dbReference type="Proteomes" id="UP000229433"/>
    </source>
</evidence>
<dbReference type="InterPro" id="IPR042229">
    <property type="entry name" value="Listeria/Bacterioides_rpt_sf"/>
</dbReference>
<protein>
    <recommendedName>
        <fullName evidence="7">Glycoside hydrolase family 5 domain-containing protein</fullName>
    </recommendedName>
</protein>
<evidence type="ECO:0000256" key="2">
    <source>
        <dbReference type="ARBA" id="ARBA00022729"/>
    </source>
</evidence>
<feature type="domain" description="Glycoside hydrolase family 5" evidence="7">
    <location>
        <begin position="128"/>
        <end position="390"/>
    </location>
</feature>
<dbReference type="Pfam" id="PF00150">
    <property type="entry name" value="Cellulase"/>
    <property type="match status" value="1"/>
</dbReference>
<dbReference type="InterPro" id="IPR017853">
    <property type="entry name" value="GH"/>
</dbReference>
<keyword evidence="4 5" id="KW-0326">Glycosidase</keyword>
<dbReference type="AlphaFoldDB" id="A0A2G1VUG2"/>
<dbReference type="InterPro" id="IPR001547">
    <property type="entry name" value="Glyco_hydro_5"/>
</dbReference>
<dbReference type="InterPro" id="IPR011024">
    <property type="entry name" value="G_crystallin-like"/>
</dbReference>
<dbReference type="Proteomes" id="UP000229433">
    <property type="component" value="Unassembled WGS sequence"/>
</dbReference>
<dbReference type="SUPFAM" id="SSF49695">
    <property type="entry name" value="gamma-Crystallin-like"/>
    <property type="match status" value="1"/>
</dbReference>
<gene>
    <name evidence="8" type="ORF">CJ305_03755</name>
</gene>
<dbReference type="EMBL" id="NQXA01000002">
    <property type="protein sequence ID" value="PHQ30089.1"/>
    <property type="molecule type" value="Genomic_DNA"/>
</dbReference>
<dbReference type="InterPro" id="IPR013378">
    <property type="entry name" value="InlB-like_B-rpt"/>
</dbReference>
<evidence type="ECO:0000256" key="4">
    <source>
        <dbReference type="ARBA" id="ARBA00023295"/>
    </source>
</evidence>
<comment type="caution">
    <text evidence="8">The sequence shown here is derived from an EMBL/GenBank/DDBJ whole genome shotgun (WGS) entry which is preliminary data.</text>
</comment>
<organism evidence="8 9">
    <name type="scientific">Leeuwenhoekiella nanhaiensis</name>
    <dbReference type="NCBI Taxonomy" id="1655491"/>
    <lineage>
        <taxon>Bacteria</taxon>
        <taxon>Pseudomonadati</taxon>
        <taxon>Bacteroidota</taxon>
        <taxon>Flavobacteriia</taxon>
        <taxon>Flavobacteriales</taxon>
        <taxon>Flavobacteriaceae</taxon>
        <taxon>Leeuwenhoekiella</taxon>
    </lineage>
</organism>
<dbReference type="PANTHER" id="PTHR31297">
    <property type="entry name" value="GLUCAN ENDO-1,6-BETA-GLUCOSIDASE B"/>
    <property type="match status" value="1"/>
</dbReference>
<dbReference type="OrthoDB" id="9800955at2"/>
<evidence type="ECO:0000256" key="1">
    <source>
        <dbReference type="ARBA" id="ARBA00004196"/>
    </source>
</evidence>
<dbReference type="GO" id="GO:0009251">
    <property type="term" value="P:glucan catabolic process"/>
    <property type="evidence" value="ECO:0007669"/>
    <property type="project" value="TreeGrafter"/>
</dbReference>
<dbReference type="Gene3D" id="2.60.40.4270">
    <property type="entry name" value="Listeria-Bacteroides repeat domain"/>
    <property type="match status" value="1"/>
</dbReference>
<dbReference type="SMR" id="A0A2G1VUG2"/>
<comment type="similarity">
    <text evidence="5">Belongs to the glycosyl hydrolase 5 (cellulase A) family.</text>
</comment>
<dbReference type="GO" id="GO:0030313">
    <property type="term" value="C:cell envelope"/>
    <property type="evidence" value="ECO:0007669"/>
    <property type="project" value="UniProtKB-SubCell"/>
</dbReference>
<dbReference type="PROSITE" id="PS51257">
    <property type="entry name" value="PROKAR_LIPOPROTEIN"/>
    <property type="match status" value="1"/>
</dbReference>
<dbReference type="GO" id="GO:0009986">
    <property type="term" value="C:cell surface"/>
    <property type="evidence" value="ECO:0007669"/>
    <property type="project" value="TreeGrafter"/>
</dbReference>
<evidence type="ECO:0000313" key="8">
    <source>
        <dbReference type="EMBL" id="PHQ30089.1"/>
    </source>
</evidence>
<dbReference type="GO" id="GO:0008422">
    <property type="term" value="F:beta-glucosidase activity"/>
    <property type="evidence" value="ECO:0007669"/>
    <property type="project" value="TreeGrafter"/>
</dbReference>
<dbReference type="SUPFAM" id="SSF51445">
    <property type="entry name" value="(Trans)glycosidases"/>
    <property type="match status" value="1"/>
</dbReference>
<comment type="subcellular location">
    <subcellularLocation>
        <location evidence="1">Cell envelope</location>
    </subcellularLocation>
</comment>
<keyword evidence="9" id="KW-1185">Reference proteome</keyword>
<keyword evidence="2 6" id="KW-0732">Signal</keyword>
<dbReference type="PANTHER" id="PTHR31297:SF17">
    <property type="entry name" value="ENDOGLUCANASE"/>
    <property type="match status" value="1"/>
</dbReference>
<evidence type="ECO:0000259" key="7">
    <source>
        <dbReference type="Pfam" id="PF00150"/>
    </source>
</evidence>
<feature type="chain" id="PRO_5013881457" description="Glycoside hydrolase family 5 domain-containing protein" evidence="6">
    <location>
        <begin position="24"/>
        <end position="507"/>
    </location>
</feature>
<proteinExistence type="inferred from homology"/>
<accession>A0A2G1VUG2</accession>
<dbReference type="InterPro" id="IPR050386">
    <property type="entry name" value="Glycosyl_hydrolase_5"/>
</dbReference>
<dbReference type="GO" id="GO:0005576">
    <property type="term" value="C:extracellular region"/>
    <property type="evidence" value="ECO:0007669"/>
    <property type="project" value="TreeGrafter"/>
</dbReference>
<dbReference type="Pfam" id="PF09479">
    <property type="entry name" value="Flg_new"/>
    <property type="match status" value="1"/>
</dbReference>
<evidence type="ECO:0000256" key="6">
    <source>
        <dbReference type="SAM" id="SignalP"/>
    </source>
</evidence>
<dbReference type="Gene3D" id="2.60.20.10">
    <property type="entry name" value="Crystallins"/>
    <property type="match status" value="1"/>
</dbReference>
<sequence>MKRVFYFRYLILFLSLVFCSCSTDESITETEEETEAPLVTLTFNVEGNLNVIAAQELETGSRATKPADLVKEGFTFDGWYLDGVLFDFNTLVEKNITLIAQFTQVEETESDTAAHLLPEDFVADLGKGFDVTWSEFTKYMNLYSEQAVIDFAAAGFKNVRIRMGEGNPDAEFLNRLKMQVDHCLKHGIYPILAYQGKFLEEEAATDAEAREHLVTWWRTMAAYFKDYPDELTFNILIEISGNYKDNFTAMNSFYVDVLKAIRESNPHRIVIFPPVKISDPEQLENLKIPGEDDKYTMAEWHFYAAGPNTTVGNKKYWNDGSTAMERDNVKQPIQTALDWMQKTGYKTWVGAWMAGNYNKGNDFTIPQQVAFASFMTRELDAAQIPWSINAGNKYYDYENQKWFNVTSDAAGIPVRDAILDPRTIALYKDSYYNGSGTRLQPGNYDAAALKNLGLYKTSRSMMIPFDFEVTVYSGDSFDGSAKVLTQTQADFTDFEIASFKVNYLNSY</sequence>
<evidence type="ECO:0000256" key="5">
    <source>
        <dbReference type="RuleBase" id="RU361153"/>
    </source>
</evidence>